<comment type="similarity">
    <text evidence="2">Belongs to the major facilitator superfamily.</text>
</comment>
<feature type="transmembrane region" description="Helical" evidence="8">
    <location>
        <begin position="160"/>
        <end position="178"/>
    </location>
</feature>
<keyword evidence="5 8" id="KW-1133">Transmembrane helix</keyword>
<evidence type="ECO:0000259" key="9">
    <source>
        <dbReference type="PROSITE" id="PS50850"/>
    </source>
</evidence>
<dbReference type="GO" id="GO:0022857">
    <property type="term" value="F:transmembrane transporter activity"/>
    <property type="evidence" value="ECO:0007669"/>
    <property type="project" value="InterPro"/>
</dbReference>
<feature type="transmembrane region" description="Helical" evidence="8">
    <location>
        <begin position="358"/>
        <end position="381"/>
    </location>
</feature>
<feature type="domain" description="Major facilitator superfamily (MFS) profile" evidence="9">
    <location>
        <begin position="5"/>
        <end position="408"/>
    </location>
</feature>
<feature type="region of interest" description="Disordered" evidence="7">
    <location>
        <begin position="194"/>
        <end position="218"/>
    </location>
</feature>
<dbReference type="AlphaFoldDB" id="A0A806KHR9"/>
<protein>
    <submittedName>
        <fullName evidence="10">Permease</fullName>
    </submittedName>
</protein>
<feature type="transmembrane region" description="Helical" evidence="8">
    <location>
        <begin position="35"/>
        <end position="59"/>
    </location>
</feature>
<dbReference type="PROSITE" id="PS50850">
    <property type="entry name" value="MFS"/>
    <property type="match status" value="1"/>
</dbReference>
<evidence type="ECO:0000256" key="7">
    <source>
        <dbReference type="SAM" id="MobiDB-lite"/>
    </source>
</evidence>
<keyword evidence="4 8" id="KW-0812">Transmembrane</keyword>
<feature type="compositionally biased region" description="Acidic residues" evidence="7">
    <location>
        <begin position="194"/>
        <end position="214"/>
    </location>
</feature>
<dbReference type="GO" id="GO:0016020">
    <property type="term" value="C:membrane"/>
    <property type="evidence" value="ECO:0007669"/>
    <property type="project" value="TreeGrafter"/>
</dbReference>
<evidence type="ECO:0000256" key="5">
    <source>
        <dbReference type="ARBA" id="ARBA00022989"/>
    </source>
</evidence>
<sequence>MAALLLIVIYIAFISLGLPDSLFGVAWPLMHVDLGMSLGFASVFTVIVGCCTAAFSFVAGPIIRKAGTNRVTAISVIMTAVALFGIGASPNIVWVIAFAILMGAGAGAVDTGLNDFVSKHYKSRHMSWLHCFWGVGVTASPLIMAVFLDNGTWRGGYRSVSYIQFSLGAIMVLSLPLWKRVIAQVAARGDTAADEAADEATNEADEEATDEAAEETATPHLEKKKRFNVLKERGVLFAALSLALYCGMEYLVGVWGASYLVGRDALSPATAARYVSMYYGGIMMGRFITGLFTIKFSNKTLIRGGIICAAVGSALLLQPLAVLNLPAMMMIGLGFAPIFPCTIDSTKDRFNREYSADIIGFQMGFAYVGAFAIQLGAGYLATQTTFIVIPAALLLFNVLLFADVELVNKMTAKTN</sequence>
<dbReference type="SUPFAM" id="SSF103473">
    <property type="entry name" value="MFS general substrate transporter"/>
    <property type="match status" value="1"/>
</dbReference>
<proteinExistence type="inferred from homology"/>
<dbReference type="PANTHER" id="PTHR23514:SF3">
    <property type="entry name" value="BYPASS OF STOP CODON PROTEIN 6"/>
    <property type="match status" value="1"/>
</dbReference>
<dbReference type="InterPro" id="IPR051788">
    <property type="entry name" value="MFS_Transporter"/>
</dbReference>
<feature type="transmembrane region" description="Helical" evidence="8">
    <location>
        <begin position="234"/>
        <end position="257"/>
    </location>
</feature>
<evidence type="ECO:0000256" key="4">
    <source>
        <dbReference type="ARBA" id="ARBA00022692"/>
    </source>
</evidence>
<name>A0A806KHR9_9BACT</name>
<evidence type="ECO:0000256" key="1">
    <source>
        <dbReference type="ARBA" id="ARBA00004127"/>
    </source>
</evidence>
<evidence type="ECO:0000256" key="8">
    <source>
        <dbReference type="SAM" id="Phobius"/>
    </source>
</evidence>
<dbReference type="GO" id="GO:0012505">
    <property type="term" value="C:endomembrane system"/>
    <property type="evidence" value="ECO:0007669"/>
    <property type="project" value="UniProtKB-SubCell"/>
</dbReference>
<evidence type="ECO:0000313" key="10">
    <source>
        <dbReference type="EMBL" id="AGS54217.1"/>
    </source>
</evidence>
<keyword evidence="3" id="KW-0813">Transport</keyword>
<evidence type="ECO:0000256" key="6">
    <source>
        <dbReference type="ARBA" id="ARBA00023136"/>
    </source>
</evidence>
<dbReference type="EMBL" id="JQ844280">
    <property type="protein sequence ID" value="AGS54217.1"/>
    <property type="molecule type" value="Genomic_DNA"/>
</dbReference>
<dbReference type="InterPro" id="IPR020846">
    <property type="entry name" value="MFS_dom"/>
</dbReference>
<accession>A0A806KHR9</accession>
<dbReference type="InterPro" id="IPR036259">
    <property type="entry name" value="MFS_trans_sf"/>
</dbReference>
<feature type="transmembrane region" description="Helical" evidence="8">
    <location>
        <begin position="387"/>
        <end position="407"/>
    </location>
</feature>
<organism evidence="10">
    <name type="scientific">uncultured bacterium contig00107</name>
    <dbReference type="NCBI Taxonomy" id="1181573"/>
    <lineage>
        <taxon>Bacteria</taxon>
        <taxon>environmental samples</taxon>
    </lineage>
</organism>
<evidence type="ECO:0000256" key="3">
    <source>
        <dbReference type="ARBA" id="ARBA00022448"/>
    </source>
</evidence>
<feature type="transmembrane region" description="Helical" evidence="8">
    <location>
        <begin position="94"/>
        <end position="116"/>
    </location>
</feature>
<dbReference type="PANTHER" id="PTHR23514">
    <property type="entry name" value="BYPASS OF STOP CODON PROTEIN 6"/>
    <property type="match status" value="1"/>
</dbReference>
<feature type="transmembrane region" description="Helical" evidence="8">
    <location>
        <begin position="71"/>
        <end position="88"/>
    </location>
</feature>
<feature type="transmembrane region" description="Helical" evidence="8">
    <location>
        <begin position="277"/>
        <end position="294"/>
    </location>
</feature>
<reference evidence="10" key="1">
    <citation type="submission" date="2012-03" db="EMBL/GenBank/DDBJ databases">
        <title>Functional metagenomics reveals considerable lignocellulase gene clusters in the gut microbiome of a wood-feeding higher termite.</title>
        <authorList>
            <person name="Liu N."/>
        </authorList>
    </citation>
    <scope>NUCLEOTIDE SEQUENCE</scope>
</reference>
<keyword evidence="6 8" id="KW-0472">Membrane</keyword>
<dbReference type="Gene3D" id="1.20.1250.20">
    <property type="entry name" value="MFS general substrate transporter like domains"/>
    <property type="match status" value="1"/>
</dbReference>
<comment type="subcellular location">
    <subcellularLocation>
        <location evidence="1">Endomembrane system</location>
        <topology evidence="1">Multi-pass membrane protein</topology>
    </subcellularLocation>
</comment>
<dbReference type="Pfam" id="PF07690">
    <property type="entry name" value="MFS_1"/>
    <property type="match status" value="1"/>
</dbReference>
<feature type="transmembrane region" description="Helical" evidence="8">
    <location>
        <begin position="128"/>
        <end position="148"/>
    </location>
</feature>
<dbReference type="InterPro" id="IPR011701">
    <property type="entry name" value="MFS"/>
</dbReference>
<evidence type="ECO:0000256" key="2">
    <source>
        <dbReference type="ARBA" id="ARBA00008335"/>
    </source>
</evidence>
<feature type="transmembrane region" description="Helical" evidence="8">
    <location>
        <begin position="301"/>
        <end position="321"/>
    </location>
</feature>